<keyword evidence="3" id="KW-1185">Reference proteome</keyword>
<organism evidence="2 3">
    <name type="scientific">Mycolicibacterium canariasense</name>
    <name type="common">Mycobacterium canariasense</name>
    <dbReference type="NCBI Taxonomy" id="228230"/>
    <lineage>
        <taxon>Bacteria</taxon>
        <taxon>Bacillati</taxon>
        <taxon>Actinomycetota</taxon>
        <taxon>Actinomycetes</taxon>
        <taxon>Mycobacteriales</taxon>
        <taxon>Mycobacteriaceae</taxon>
        <taxon>Mycolicibacterium</taxon>
    </lineage>
</organism>
<dbReference type="RefSeq" id="WP_062660377.1">
    <property type="nucleotide sequence ID" value="NZ_BCSY01000137.1"/>
</dbReference>
<evidence type="ECO:0000313" key="2">
    <source>
        <dbReference type="EMBL" id="GAS99746.1"/>
    </source>
</evidence>
<proteinExistence type="predicted"/>
<dbReference type="InterPro" id="IPR036390">
    <property type="entry name" value="WH_DNA-bd_sf"/>
</dbReference>
<dbReference type="GO" id="GO:0006950">
    <property type="term" value="P:response to stress"/>
    <property type="evidence" value="ECO:0007669"/>
    <property type="project" value="TreeGrafter"/>
</dbReference>
<sequence>MYSVWLNEDQQRVWRDYLTMTSRLQAAMNRQLQADCGLSLADYEVLVALEERPGCRMNELGERLGWEQSRVSHQLRRMTDRALVARHGAAGDRRGVTVEITATGRQALAAAAPGHVALVREVLFDGMSAGQTAAVGRWLARALDRLDGADGAD</sequence>
<reference evidence="3" key="1">
    <citation type="journal article" date="2016" name="Genome Announc.">
        <title>Draft Genome Sequences of Five Rapidly Growing Mycobacterium Species, M. thermoresistibile, M. fortuitum subsp. acetamidolyticum, M. canariasense, M. brisbanense, and M. novocastrense.</title>
        <authorList>
            <person name="Katahira K."/>
            <person name="Ogura Y."/>
            <person name="Gotoh Y."/>
            <person name="Hayashi T."/>
        </authorList>
    </citation>
    <scope>NUCLEOTIDE SEQUENCE [LARGE SCALE GENOMIC DNA]</scope>
    <source>
        <strain evidence="3">JCM15298</strain>
    </source>
</reference>
<dbReference type="SUPFAM" id="SSF46785">
    <property type="entry name" value="Winged helix' DNA-binding domain"/>
    <property type="match status" value="1"/>
</dbReference>
<evidence type="ECO:0000313" key="3">
    <source>
        <dbReference type="Proteomes" id="UP000069443"/>
    </source>
</evidence>
<name>A0A100WKA0_MYCCR</name>
<dbReference type="AlphaFoldDB" id="A0A100WKA0"/>
<dbReference type="STRING" id="228230.RMCC_6711"/>
<dbReference type="GO" id="GO:0003700">
    <property type="term" value="F:DNA-binding transcription factor activity"/>
    <property type="evidence" value="ECO:0007669"/>
    <property type="project" value="InterPro"/>
</dbReference>
<gene>
    <name evidence="2" type="ORF">RMCC_6711</name>
</gene>
<comment type="caution">
    <text evidence="2">The sequence shown here is derived from an EMBL/GenBank/DDBJ whole genome shotgun (WGS) entry which is preliminary data.</text>
</comment>
<dbReference type="InterPro" id="IPR000835">
    <property type="entry name" value="HTH_MarR-typ"/>
</dbReference>
<dbReference type="EMBL" id="BCSY01000137">
    <property type="protein sequence ID" value="GAS99746.1"/>
    <property type="molecule type" value="Genomic_DNA"/>
</dbReference>
<dbReference type="PROSITE" id="PS50995">
    <property type="entry name" value="HTH_MARR_2"/>
    <property type="match status" value="1"/>
</dbReference>
<dbReference type="Proteomes" id="UP000069443">
    <property type="component" value="Unassembled WGS sequence"/>
</dbReference>
<dbReference type="PANTHER" id="PTHR33164">
    <property type="entry name" value="TRANSCRIPTIONAL REGULATOR, MARR FAMILY"/>
    <property type="match status" value="1"/>
</dbReference>
<dbReference type="Pfam" id="PF12802">
    <property type="entry name" value="MarR_2"/>
    <property type="match status" value="1"/>
</dbReference>
<dbReference type="OrthoDB" id="8635520at2"/>
<accession>A0A100WKA0</accession>
<reference evidence="3" key="2">
    <citation type="submission" date="2016-02" db="EMBL/GenBank/DDBJ databases">
        <title>Draft genome sequence of five rapidly growing Mycobacterium species.</title>
        <authorList>
            <person name="Katahira K."/>
            <person name="Gotou Y."/>
            <person name="Iida K."/>
            <person name="Ogura Y."/>
            <person name="Hayashi T."/>
        </authorList>
    </citation>
    <scope>NUCLEOTIDE SEQUENCE [LARGE SCALE GENOMIC DNA]</scope>
    <source>
        <strain evidence="3">JCM15298</strain>
    </source>
</reference>
<dbReference type="Gene3D" id="1.10.10.10">
    <property type="entry name" value="Winged helix-like DNA-binding domain superfamily/Winged helix DNA-binding domain"/>
    <property type="match status" value="1"/>
</dbReference>
<feature type="domain" description="HTH marR-type" evidence="1">
    <location>
        <begin position="10"/>
        <end position="144"/>
    </location>
</feature>
<dbReference type="PANTHER" id="PTHR33164:SF99">
    <property type="entry name" value="MARR FAMILY REGULATORY PROTEIN"/>
    <property type="match status" value="1"/>
</dbReference>
<protein>
    <submittedName>
        <fullName evidence="2">MarR family transcriptional regulator</fullName>
    </submittedName>
</protein>
<dbReference type="InterPro" id="IPR039422">
    <property type="entry name" value="MarR/SlyA-like"/>
</dbReference>
<dbReference type="InterPro" id="IPR036388">
    <property type="entry name" value="WH-like_DNA-bd_sf"/>
</dbReference>
<dbReference type="SMART" id="SM00347">
    <property type="entry name" value="HTH_MARR"/>
    <property type="match status" value="1"/>
</dbReference>
<evidence type="ECO:0000259" key="1">
    <source>
        <dbReference type="PROSITE" id="PS50995"/>
    </source>
</evidence>